<dbReference type="RefSeq" id="WP_380232072.1">
    <property type="nucleotide sequence ID" value="NZ_JBHSOC010000068.1"/>
</dbReference>
<dbReference type="EC" id="3.4.24.-" evidence="7"/>
<dbReference type="Gene3D" id="3.40.390.10">
    <property type="entry name" value="Collagenase (Catalytic Domain)"/>
    <property type="match status" value="1"/>
</dbReference>
<evidence type="ECO:0000256" key="3">
    <source>
        <dbReference type="ARBA" id="ARBA00022801"/>
    </source>
</evidence>
<keyword evidence="3 7" id="KW-0378">Hydrolase</keyword>
<evidence type="ECO:0000259" key="6">
    <source>
        <dbReference type="SMART" id="SM00235"/>
    </source>
</evidence>
<dbReference type="Pfam" id="PF00413">
    <property type="entry name" value="Peptidase_M10"/>
    <property type="match status" value="1"/>
</dbReference>
<dbReference type="PANTHER" id="PTHR10201">
    <property type="entry name" value="MATRIX METALLOPROTEINASE"/>
    <property type="match status" value="1"/>
</dbReference>
<dbReference type="EMBL" id="JBHSOC010000068">
    <property type="protein sequence ID" value="MFC5645382.1"/>
    <property type="molecule type" value="Genomic_DNA"/>
</dbReference>
<keyword evidence="2" id="KW-0479">Metal-binding</keyword>
<name>A0ABW0VHM8_9ACTN</name>
<feature type="domain" description="Peptidase metallopeptidase" evidence="6">
    <location>
        <begin position="76"/>
        <end position="224"/>
    </location>
</feature>
<keyword evidence="5 7" id="KW-0482">Metalloprotease</keyword>
<proteinExistence type="predicted"/>
<evidence type="ECO:0000256" key="2">
    <source>
        <dbReference type="ARBA" id="ARBA00022723"/>
    </source>
</evidence>
<dbReference type="InterPro" id="IPR024079">
    <property type="entry name" value="MetalloPept_cat_dom_sf"/>
</dbReference>
<keyword evidence="8" id="KW-1185">Reference proteome</keyword>
<evidence type="ECO:0000256" key="5">
    <source>
        <dbReference type="ARBA" id="ARBA00023049"/>
    </source>
</evidence>
<dbReference type="SUPFAM" id="SSF89372">
    <property type="entry name" value="Fucose-specific lectin"/>
    <property type="match status" value="1"/>
</dbReference>
<evidence type="ECO:0000313" key="8">
    <source>
        <dbReference type="Proteomes" id="UP001596066"/>
    </source>
</evidence>
<dbReference type="InterPro" id="IPR006026">
    <property type="entry name" value="Peptidase_Metallo"/>
</dbReference>
<dbReference type="PANTHER" id="PTHR10201:SF323">
    <property type="entry name" value="MATRIX METALLOPROTEINASE-21"/>
    <property type="match status" value="1"/>
</dbReference>
<dbReference type="InterPro" id="IPR001818">
    <property type="entry name" value="Pept_M10_metallopeptidase"/>
</dbReference>
<dbReference type="PRINTS" id="PR00138">
    <property type="entry name" value="MATRIXIN"/>
</dbReference>
<comment type="caution">
    <text evidence="7">The sequence shown here is derived from an EMBL/GenBank/DDBJ whole genome shotgun (WGS) entry which is preliminary data.</text>
</comment>
<dbReference type="InterPro" id="IPR021190">
    <property type="entry name" value="Pept_M10A"/>
</dbReference>
<keyword evidence="4" id="KW-0862">Zinc</keyword>
<dbReference type="GO" id="GO:0008237">
    <property type="term" value="F:metallopeptidase activity"/>
    <property type="evidence" value="ECO:0007669"/>
    <property type="project" value="UniProtKB-KW"/>
</dbReference>
<keyword evidence="1" id="KW-0645">Protease</keyword>
<sequence>MPAVLESLGYGVAGGAAITDLLHLYATVWSLSLDGRTFNEQLAVVEDHLSGRFCGVPDDLDGHGGLVPLTAGAPAPHGPWARGNLTWSASEDGSKRTAEDLNRIIASAFAQWEEVLTSRFFHFRKVPSGGDFKIHFGGAELNAKFGKKDGVQGAGAFPPSGDVKFDSSEDWTDDLLHTVALHEIGHALGLRHSTNPESLMAPFNSGMKTIDDESRRAFVSLYDWTPQAQTEGATEGRPSLAMAVTAASLADFSSRLFMAWRGAAGDDSLWWSEFDEDHGWAPQRHAPGFRSTHGPALTSVPDKDGTEGLLMTWKGADDDGGIWYAWKGATDLGWGNQSLVPDVGTSCGPTVAWFNGRAHLAWKGVGKDTTIWHTTLGPDGWESQQEVSGVGTADSPYLLVFRDRLFMFWRGIPGNDNVFFSSLGSAPDSSWEEQRVVQYPVEGVTVGNPEMRLVGSSWGPTATVHDDLIALAWKGVDGDNSMWFTYFDGGEFAGQIPIADRATSQGPAIAHWDGRLRMAWRGSGDNNGIFFSSLGDWNLKP</sequence>
<protein>
    <submittedName>
        <fullName evidence="7">Matrixin family metalloprotease</fullName>
        <ecNumber evidence="7">3.4.24.-</ecNumber>
    </submittedName>
</protein>
<evidence type="ECO:0000256" key="1">
    <source>
        <dbReference type="ARBA" id="ARBA00022670"/>
    </source>
</evidence>
<dbReference type="SMART" id="SM00235">
    <property type="entry name" value="ZnMc"/>
    <property type="match status" value="1"/>
</dbReference>
<gene>
    <name evidence="7" type="ORF">ACFPZF_29035</name>
</gene>
<organism evidence="7 8">
    <name type="scientific">Kitasatospora cinereorecta</name>
    <dbReference type="NCBI Taxonomy" id="285560"/>
    <lineage>
        <taxon>Bacteria</taxon>
        <taxon>Bacillati</taxon>
        <taxon>Actinomycetota</taxon>
        <taxon>Actinomycetes</taxon>
        <taxon>Kitasatosporales</taxon>
        <taxon>Streptomycetaceae</taxon>
        <taxon>Kitasatospora</taxon>
    </lineage>
</organism>
<reference evidence="8" key="1">
    <citation type="journal article" date="2019" name="Int. J. Syst. Evol. Microbiol.">
        <title>The Global Catalogue of Microorganisms (GCM) 10K type strain sequencing project: providing services to taxonomists for standard genome sequencing and annotation.</title>
        <authorList>
            <consortium name="The Broad Institute Genomics Platform"/>
            <consortium name="The Broad Institute Genome Sequencing Center for Infectious Disease"/>
            <person name="Wu L."/>
            <person name="Ma J."/>
        </authorList>
    </citation>
    <scope>NUCLEOTIDE SEQUENCE [LARGE SCALE GENOMIC DNA]</scope>
    <source>
        <strain evidence="8">CGMCC 4.1622</strain>
    </source>
</reference>
<dbReference type="Proteomes" id="UP001596066">
    <property type="component" value="Unassembled WGS sequence"/>
</dbReference>
<accession>A0ABW0VHM8</accession>
<dbReference type="SUPFAM" id="SSF55486">
    <property type="entry name" value="Metalloproteases ('zincins'), catalytic domain"/>
    <property type="match status" value="1"/>
</dbReference>
<evidence type="ECO:0000256" key="4">
    <source>
        <dbReference type="ARBA" id="ARBA00022833"/>
    </source>
</evidence>
<evidence type="ECO:0000313" key="7">
    <source>
        <dbReference type="EMBL" id="MFC5645382.1"/>
    </source>
</evidence>